<evidence type="ECO:0000256" key="12">
    <source>
        <dbReference type="SAM" id="Phobius"/>
    </source>
</evidence>
<dbReference type="InterPro" id="IPR006153">
    <property type="entry name" value="Cation/H_exchanger_TM"/>
</dbReference>
<evidence type="ECO:0000259" key="13">
    <source>
        <dbReference type="Pfam" id="PF00999"/>
    </source>
</evidence>
<evidence type="ECO:0000256" key="1">
    <source>
        <dbReference type="ARBA" id="ARBA00004141"/>
    </source>
</evidence>
<dbReference type="GO" id="GO:1902600">
    <property type="term" value="P:proton transmembrane transport"/>
    <property type="evidence" value="ECO:0007669"/>
    <property type="project" value="InterPro"/>
</dbReference>
<dbReference type="GO" id="GO:0015297">
    <property type="term" value="F:antiporter activity"/>
    <property type="evidence" value="ECO:0007669"/>
    <property type="project" value="UniProtKB-KW"/>
</dbReference>
<keyword evidence="4" id="KW-0050">Antiport</keyword>
<keyword evidence="3" id="KW-0813">Transport</keyword>
<gene>
    <name evidence="14" type="ORF">FPZ47_02410</name>
</gene>
<dbReference type="EMBL" id="VMQU01000006">
    <property type="protein sequence ID" value="TVS91923.1"/>
    <property type="molecule type" value="Genomic_DNA"/>
</dbReference>
<feature type="compositionally biased region" description="Basic and acidic residues" evidence="11">
    <location>
        <begin position="440"/>
        <end position="451"/>
    </location>
</feature>
<keyword evidence="9 12" id="KW-0472">Membrane</keyword>
<feature type="transmembrane region" description="Helical" evidence="12">
    <location>
        <begin position="35"/>
        <end position="55"/>
    </location>
</feature>
<feature type="transmembrane region" description="Helical" evidence="12">
    <location>
        <begin position="320"/>
        <end position="340"/>
    </location>
</feature>
<feature type="transmembrane region" description="Helical" evidence="12">
    <location>
        <begin position="67"/>
        <end position="89"/>
    </location>
</feature>
<evidence type="ECO:0000256" key="3">
    <source>
        <dbReference type="ARBA" id="ARBA00022448"/>
    </source>
</evidence>
<proteinExistence type="inferred from homology"/>
<comment type="similarity">
    <text evidence="2">Belongs to the monovalent cation:proton antiporter 2 (CPA2) transporter (TC 2.A.37) family.</text>
</comment>
<reference evidence="14 15" key="1">
    <citation type="submission" date="2019-07" db="EMBL/GenBank/DDBJ databases">
        <title>New Mycobacterium species.</title>
        <authorList>
            <person name="Tortoli E."/>
            <person name="Ghielmetti G."/>
            <person name="Friedel U."/>
            <person name="Trovato A."/>
        </authorList>
    </citation>
    <scope>NUCLEOTIDE SEQUENCE [LARGE SCALE GENOMIC DNA]</scope>
    <source>
        <strain evidence="14 15">16-83</strain>
    </source>
</reference>
<evidence type="ECO:0000313" key="15">
    <source>
        <dbReference type="Proteomes" id="UP000320513"/>
    </source>
</evidence>
<feature type="transmembrane region" description="Helical" evidence="12">
    <location>
        <begin position="247"/>
        <end position="277"/>
    </location>
</feature>
<evidence type="ECO:0000256" key="9">
    <source>
        <dbReference type="ARBA" id="ARBA00023136"/>
    </source>
</evidence>
<dbReference type="Pfam" id="PF00999">
    <property type="entry name" value="Na_H_Exchanger"/>
    <property type="match status" value="1"/>
</dbReference>
<feature type="transmembrane region" description="Helical" evidence="12">
    <location>
        <begin position="381"/>
        <end position="404"/>
    </location>
</feature>
<dbReference type="PANTHER" id="PTHR43562">
    <property type="entry name" value="NAPA-TYPE SODIUM/HYDROGEN ANTIPORTER"/>
    <property type="match status" value="1"/>
</dbReference>
<evidence type="ECO:0000313" key="14">
    <source>
        <dbReference type="EMBL" id="TVS91923.1"/>
    </source>
</evidence>
<evidence type="ECO:0000256" key="10">
    <source>
        <dbReference type="ARBA" id="ARBA00023201"/>
    </source>
</evidence>
<feature type="transmembrane region" description="Helical" evidence="12">
    <location>
        <begin position="6"/>
        <end position="28"/>
    </location>
</feature>
<keyword evidence="8" id="KW-0406">Ion transport</keyword>
<evidence type="ECO:0000256" key="7">
    <source>
        <dbReference type="ARBA" id="ARBA00023053"/>
    </source>
</evidence>
<comment type="caution">
    <text evidence="14">The sequence shown here is derived from an EMBL/GenBank/DDBJ whole genome shotgun (WGS) entry which is preliminary data.</text>
</comment>
<comment type="subcellular location">
    <subcellularLocation>
        <location evidence="1">Membrane</location>
        <topology evidence="1">Multi-pass membrane protein</topology>
    </subcellularLocation>
</comment>
<keyword evidence="6 12" id="KW-1133">Transmembrane helix</keyword>
<evidence type="ECO:0000256" key="2">
    <source>
        <dbReference type="ARBA" id="ARBA00005551"/>
    </source>
</evidence>
<evidence type="ECO:0000256" key="8">
    <source>
        <dbReference type="ARBA" id="ARBA00023065"/>
    </source>
</evidence>
<evidence type="ECO:0000256" key="5">
    <source>
        <dbReference type="ARBA" id="ARBA00022692"/>
    </source>
</evidence>
<keyword evidence="15" id="KW-1185">Reference proteome</keyword>
<feature type="transmembrane region" description="Helical" evidence="12">
    <location>
        <begin position="101"/>
        <end position="124"/>
    </location>
</feature>
<dbReference type="InterPro" id="IPR038770">
    <property type="entry name" value="Na+/solute_symporter_sf"/>
</dbReference>
<sequence>MSNAQLTHVIIVLLLLVGLAQLLGYLFVKLRQPKVVGEILAGIVLGPAVLGQIPFMDHLVTSATHQGNVLTFVYWLGLLLLMFVSGAEMQQLFGRGERRTVSWLVIVGTGIPFLLGLIFGPHLIRPSLAGPHGNRLSLIIILAVGVAVTSVPVVSKIFADLNIMDTRFARLILGVAVLEDIVLWLALAIATAVAAKAALRPEEMAVHLAVTVAYFAIGLTLAPRVIRRINVARWNVLAQHSPTGYAISILLTYCAVAGALDVNLVFAAFLAGFAVVHKERRIFDDSMEAISKVSFAFFIPVYFAIVGLKLDLIRGVSLPMIVIFIAATCAVKVVSVALAGRLAGFRGLDLINLAITTNARGGPGIVLASVAFDAGIISPKFYTTLVVAAVLTSQVAGAWLDYVLRKGWPLLKSDVAETASDTDAAASDVAEAAEPVGGPHDSEADAARLSDRSAPPAAVHRPRR</sequence>
<feature type="transmembrane region" description="Helical" evidence="12">
    <location>
        <begin position="205"/>
        <end position="226"/>
    </location>
</feature>
<accession>A0A557Y055</accession>
<organism evidence="14 15">
    <name type="scientific">Mycobacterium helveticum</name>
    <dbReference type="NCBI Taxonomy" id="2592811"/>
    <lineage>
        <taxon>Bacteria</taxon>
        <taxon>Bacillati</taxon>
        <taxon>Actinomycetota</taxon>
        <taxon>Actinomycetes</taxon>
        <taxon>Mycobacteriales</taxon>
        <taxon>Mycobacteriaceae</taxon>
        <taxon>Mycobacterium</taxon>
    </lineage>
</organism>
<feature type="compositionally biased region" description="Low complexity" evidence="11">
    <location>
        <begin position="422"/>
        <end position="434"/>
    </location>
</feature>
<feature type="transmembrane region" description="Helical" evidence="12">
    <location>
        <begin position="289"/>
        <end position="308"/>
    </location>
</feature>
<dbReference type="Proteomes" id="UP000320513">
    <property type="component" value="Unassembled WGS sequence"/>
</dbReference>
<feature type="transmembrane region" description="Helical" evidence="12">
    <location>
        <begin position="136"/>
        <end position="159"/>
    </location>
</feature>
<evidence type="ECO:0000256" key="4">
    <source>
        <dbReference type="ARBA" id="ARBA00022449"/>
    </source>
</evidence>
<feature type="transmembrane region" description="Helical" evidence="12">
    <location>
        <begin position="171"/>
        <end position="193"/>
    </location>
</feature>
<dbReference type="RefSeq" id="WP_144947718.1">
    <property type="nucleotide sequence ID" value="NZ_VMQU01000006.1"/>
</dbReference>
<dbReference type="GO" id="GO:0016020">
    <property type="term" value="C:membrane"/>
    <property type="evidence" value="ECO:0007669"/>
    <property type="project" value="UniProtKB-SubCell"/>
</dbReference>
<keyword evidence="7" id="KW-0915">Sodium</keyword>
<dbReference type="GO" id="GO:0006814">
    <property type="term" value="P:sodium ion transport"/>
    <property type="evidence" value="ECO:0007669"/>
    <property type="project" value="UniProtKB-KW"/>
</dbReference>
<dbReference type="OrthoDB" id="9793589at2"/>
<dbReference type="PANTHER" id="PTHR43562:SF3">
    <property type="entry name" value="SODIUM ION_PROTON EXCHANGER (EUROFUNG)"/>
    <property type="match status" value="1"/>
</dbReference>
<protein>
    <submittedName>
        <fullName evidence="14">Cation:proton antiporter</fullName>
    </submittedName>
</protein>
<feature type="domain" description="Cation/H+ exchanger transmembrane" evidence="13">
    <location>
        <begin position="22"/>
        <end position="405"/>
    </location>
</feature>
<evidence type="ECO:0000256" key="11">
    <source>
        <dbReference type="SAM" id="MobiDB-lite"/>
    </source>
</evidence>
<dbReference type="Gene3D" id="1.20.1530.20">
    <property type="match status" value="1"/>
</dbReference>
<name>A0A557Y055_9MYCO</name>
<dbReference type="AlphaFoldDB" id="A0A557Y055"/>
<keyword evidence="10" id="KW-0739">Sodium transport</keyword>
<feature type="region of interest" description="Disordered" evidence="11">
    <location>
        <begin position="422"/>
        <end position="464"/>
    </location>
</feature>
<evidence type="ECO:0000256" key="6">
    <source>
        <dbReference type="ARBA" id="ARBA00022989"/>
    </source>
</evidence>
<keyword evidence="5 12" id="KW-0812">Transmembrane</keyword>